<dbReference type="InterPro" id="IPR039421">
    <property type="entry name" value="Type_1_exporter"/>
</dbReference>
<comment type="subcellular location">
    <subcellularLocation>
        <location evidence="1">Cell membrane</location>
        <topology evidence="1">Multi-pass membrane protein</topology>
    </subcellularLocation>
</comment>
<dbReference type="SUPFAM" id="SSF90123">
    <property type="entry name" value="ABC transporter transmembrane region"/>
    <property type="match status" value="1"/>
</dbReference>
<evidence type="ECO:0000256" key="2">
    <source>
        <dbReference type="ARBA" id="ARBA00022692"/>
    </source>
</evidence>
<evidence type="ECO:0000256" key="1">
    <source>
        <dbReference type="ARBA" id="ARBA00004651"/>
    </source>
</evidence>
<keyword evidence="4 10" id="KW-0067">ATP-binding</keyword>
<dbReference type="RefSeq" id="WP_377719286.1">
    <property type="nucleotide sequence ID" value="NZ_JBHSAM010000025.1"/>
</dbReference>
<dbReference type="PROSITE" id="PS00211">
    <property type="entry name" value="ABC_TRANSPORTER_1"/>
    <property type="match status" value="1"/>
</dbReference>
<feature type="domain" description="ABC transmembrane type-1" evidence="9">
    <location>
        <begin position="30"/>
        <end position="311"/>
    </location>
</feature>
<gene>
    <name evidence="10" type="ORF">ACFOZ8_13330</name>
</gene>
<evidence type="ECO:0000259" key="8">
    <source>
        <dbReference type="PROSITE" id="PS50893"/>
    </source>
</evidence>
<keyword evidence="5 7" id="KW-1133">Transmembrane helix</keyword>
<dbReference type="EMBL" id="JBHSAM010000025">
    <property type="protein sequence ID" value="MFC4100635.1"/>
    <property type="molecule type" value="Genomic_DNA"/>
</dbReference>
<evidence type="ECO:0000256" key="7">
    <source>
        <dbReference type="SAM" id="Phobius"/>
    </source>
</evidence>
<evidence type="ECO:0000256" key="6">
    <source>
        <dbReference type="ARBA" id="ARBA00023136"/>
    </source>
</evidence>
<dbReference type="InterPro" id="IPR011527">
    <property type="entry name" value="ABC1_TM_dom"/>
</dbReference>
<dbReference type="Proteomes" id="UP001595715">
    <property type="component" value="Unassembled WGS sequence"/>
</dbReference>
<proteinExistence type="predicted"/>
<dbReference type="InterPro" id="IPR017871">
    <property type="entry name" value="ABC_transporter-like_CS"/>
</dbReference>
<dbReference type="SMART" id="SM00382">
    <property type="entry name" value="AAA"/>
    <property type="match status" value="1"/>
</dbReference>
<dbReference type="InterPro" id="IPR027417">
    <property type="entry name" value="P-loop_NTPase"/>
</dbReference>
<evidence type="ECO:0000313" key="10">
    <source>
        <dbReference type="EMBL" id="MFC4100635.1"/>
    </source>
</evidence>
<comment type="caution">
    <text evidence="10">The sequence shown here is derived from an EMBL/GenBank/DDBJ whole genome shotgun (WGS) entry which is preliminary data.</text>
</comment>
<feature type="transmembrane region" description="Helical" evidence="7">
    <location>
        <begin position="151"/>
        <end position="182"/>
    </location>
</feature>
<dbReference type="CDD" id="cd18547">
    <property type="entry name" value="ABC_6TM_Tm288_like"/>
    <property type="match status" value="1"/>
</dbReference>
<dbReference type="PROSITE" id="PS50893">
    <property type="entry name" value="ABC_TRANSPORTER_2"/>
    <property type="match status" value="1"/>
</dbReference>
<feature type="transmembrane region" description="Helical" evidence="7">
    <location>
        <begin position="62"/>
        <end position="82"/>
    </location>
</feature>
<reference evidence="11" key="1">
    <citation type="journal article" date="2019" name="Int. J. Syst. Evol. Microbiol.">
        <title>The Global Catalogue of Microorganisms (GCM) 10K type strain sequencing project: providing services to taxonomists for standard genome sequencing and annotation.</title>
        <authorList>
            <consortium name="The Broad Institute Genomics Platform"/>
            <consortium name="The Broad Institute Genome Sequencing Center for Infectious Disease"/>
            <person name="Wu L."/>
            <person name="Ma J."/>
        </authorList>
    </citation>
    <scope>NUCLEOTIDE SEQUENCE [LARGE SCALE GENOMIC DNA]</scope>
    <source>
        <strain evidence="11">IBRC-M 10987</strain>
    </source>
</reference>
<dbReference type="PANTHER" id="PTHR43394:SF1">
    <property type="entry name" value="ATP-BINDING CASSETTE SUB-FAMILY B MEMBER 10, MITOCHONDRIAL"/>
    <property type="match status" value="1"/>
</dbReference>
<organism evidence="10 11">
    <name type="scientific">Paenibacillus xanthanilyticus</name>
    <dbReference type="NCBI Taxonomy" id="1783531"/>
    <lineage>
        <taxon>Bacteria</taxon>
        <taxon>Bacillati</taxon>
        <taxon>Bacillota</taxon>
        <taxon>Bacilli</taxon>
        <taxon>Bacillales</taxon>
        <taxon>Paenibacillaceae</taxon>
        <taxon>Paenibacillus</taxon>
    </lineage>
</organism>
<evidence type="ECO:0000313" key="11">
    <source>
        <dbReference type="Proteomes" id="UP001595715"/>
    </source>
</evidence>
<dbReference type="PANTHER" id="PTHR43394">
    <property type="entry name" value="ATP-DEPENDENT PERMEASE MDL1, MITOCHONDRIAL"/>
    <property type="match status" value="1"/>
</dbReference>
<evidence type="ECO:0000256" key="3">
    <source>
        <dbReference type="ARBA" id="ARBA00022741"/>
    </source>
</evidence>
<evidence type="ECO:0000259" key="9">
    <source>
        <dbReference type="PROSITE" id="PS50929"/>
    </source>
</evidence>
<dbReference type="InterPro" id="IPR003439">
    <property type="entry name" value="ABC_transporter-like_ATP-bd"/>
</dbReference>
<feature type="transmembrane region" description="Helical" evidence="7">
    <location>
        <begin position="28"/>
        <end position="50"/>
    </location>
</feature>
<name>A0ABV8K3N7_9BACL</name>
<dbReference type="PROSITE" id="PS50929">
    <property type="entry name" value="ABC_TM1F"/>
    <property type="match status" value="1"/>
</dbReference>
<feature type="domain" description="ABC transporter" evidence="8">
    <location>
        <begin position="344"/>
        <end position="578"/>
    </location>
</feature>
<sequence>MATATTTKSNPATLRRLGGYLLRQPLRLYGVMAATLASAGLTLAAPYLLGRALDRYIIARQFDGFLSVCLLLLAAYALSSFVNWLQAYWLADVAQRTVWQLRTDLFRHLQRLPVPFFARRTHGELMSRTTNDVENVANTLNQTLVQLLSSVIMLIGSFAMMVALNGWLTLTALVTVPVILFVSKRIGAVTKRQFRAQQEQLGALNSFIEENVSGQKVVTLFHQEQRALARFGEMNGRLMKAGTTAQIYSGLMGPVMNMVGHFSYLLIAAVGGWLTLHGEATVGVTISFIGYSEQFGRPLRDLANQFNLIQSGVAGAERAFDIIDTPSEYEDGASRKPGPLAGRVEFRDVAFAYSPDKPILRDVTFTAQPGQTIALVGPTGAGKTTIVNLLGRFFDITGGRILIDGMPIDELDRDALRRQIGIVLQDAHLFSGTIRENIRYGRLEASDEEIEAAAEKAHAHAFIAQLPRGYDTVLTPEGGNVSHGQRQLITIARAILADPALLILDEATSSVDTLAELRIQEAMKTLLKGRTSFIIAHRLSTIRGADCILVIQDGRIVERGTHEELLTLGGLYHELHGRQFETVSS</sequence>
<accession>A0ABV8K3N7</accession>
<dbReference type="InterPro" id="IPR036640">
    <property type="entry name" value="ABC1_TM_sf"/>
</dbReference>
<dbReference type="Pfam" id="PF00005">
    <property type="entry name" value="ABC_tran"/>
    <property type="match status" value="1"/>
</dbReference>
<keyword evidence="2 7" id="KW-0812">Transmembrane</keyword>
<dbReference type="SUPFAM" id="SSF52540">
    <property type="entry name" value="P-loop containing nucleoside triphosphate hydrolases"/>
    <property type="match status" value="1"/>
</dbReference>
<dbReference type="GO" id="GO:0005524">
    <property type="term" value="F:ATP binding"/>
    <property type="evidence" value="ECO:0007669"/>
    <property type="project" value="UniProtKB-KW"/>
</dbReference>
<dbReference type="InterPro" id="IPR003593">
    <property type="entry name" value="AAA+_ATPase"/>
</dbReference>
<evidence type="ECO:0000256" key="5">
    <source>
        <dbReference type="ARBA" id="ARBA00022989"/>
    </source>
</evidence>
<keyword evidence="3" id="KW-0547">Nucleotide-binding</keyword>
<protein>
    <submittedName>
        <fullName evidence="10">ABC transporter ATP-binding protein</fullName>
    </submittedName>
</protein>
<dbReference type="Gene3D" id="3.40.50.300">
    <property type="entry name" value="P-loop containing nucleotide triphosphate hydrolases"/>
    <property type="match status" value="1"/>
</dbReference>
<keyword evidence="11" id="KW-1185">Reference proteome</keyword>
<evidence type="ECO:0000256" key="4">
    <source>
        <dbReference type="ARBA" id="ARBA00022840"/>
    </source>
</evidence>
<dbReference type="Gene3D" id="1.20.1560.10">
    <property type="entry name" value="ABC transporter type 1, transmembrane domain"/>
    <property type="match status" value="1"/>
</dbReference>
<keyword evidence="6 7" id="KW-0472">Membrane</keyword>
<dbReference type="CDD" id="cd03254">
    <property type="entry name" value="ABCC_Glucan_exporter_like"/>
    <property type="match status" value="1"/>
</dbReference>
<dbReference type="Pfam" id="PF00664">
    <property type="entry name" value="ABC_membrane"/>
    <property type="match status" value="1"/>
</dbReference>